<evidence type="ECO:0000313" key="2">
    <source>
        <dbReference type="Proteomes" id="UP000183894"/>
    </source>
</evidence>
<gene>
    <name evidence="1" type="ORF">SAMN04488691_101160</name>
</gene>
<protein>
    <submittedName>
        <fullName evidence="1">Uncharacterized protein</fullName>
    </submittedName>
</protein>
<evidence type="ECO:0000313" key="1">
    <source>
        <dbReference type="EMBL" id="SEK31023.1"/>
    </source>
</evidence>
<accession>A0A1H7FY57</accession>
<organism evidence="1 2">
    <name type="scientific">Haloferax larsenii</name>
    <dbReference type="NCBI Taxonomy" id="302484"/>
    <lineage>
        <taxon>Archaea</taxon>
        <taxon>Methanobacteriati</taxon>
        <taxon>Methanobacteriota</taxon>
        <taxon>Stenosarchaea group</taxon>
        <taxon>Halobacteria</taxon>
        <taxon>Halobacteriales</taxon>
        <taxon>Haloferacaceae</taxon>
        <taxon>Haloferax</taxon>
    </lineage>
</organism>
<proteinExistence type="predicted"/>
<dbReference type="AlphaFoldDB" id="A0A1H7FY57"/>
<reference evidence="1 2" key="1">
    <citation type="submission" date="2016-10" db="EMBL/GenBank/DDBJ databases">
        <authorList>
            <person name="de Groot N.N."/>
        </authorList>
    </citation>
    <scope>NUCLEOTIDE SEQUENCE [LARGE SCALE GENOMIC DNA]</scope>
    <source>
        <strain evidence="1 2">CDM_5</strain>
    </source>
</reference>
<name>A0A1H7FY57_HALLR</name>
<sequence length="36" mass="4344">MNMYIIDHYIIQNRMTAANFENHSEFIIDGFDKYST</sequence>
<dbReference type="Proteomes" id="UP000183894">
    <property type="component" value="Unassembled WGS sequence"/>
</dbReference>
<dbReference type="EMBL" id="FOAD01000001">
    <property type="protein sequence ID" value="SEK31023.1"/>
    <property type="molecule type" value="Genomic_DNA"/>
</dbReference>